<name>A0A8R1TMU5_ONCVO</name>
<feature type="transmembrane region" description="Helical" evidence="1">
    <location>
        <begin position="145"/>
        <end position="168"/>
    </location>
</feature>
<organism evidence="2 3">
    <name type="scientific">Onchocerca volvulus</name>
    <dbReference type="NCBI Taxonomy" id="6282"/>
    <lineage>
        <taxon>Eukaryota</taxon>
        <taxon>Metazoa</taxon>
        <taxon>Ecdysozoa</taxon>
        <taxon>Nematoda</taxon>
        <taxon>Chromadorea</taxon>
        <taxon>Rhabditida</taxon>
        <taxon>Spirurina</taxon>
        <taxon>Spiruromorpha</taxon>
        <taxon>Filarioidea</taxon>
        <taxon>Onchocercidae</taxon>
        <taxon>Onchocerca</taxon>
    </lineage>
</organism>
<dbReference type="EnsemblMetazoa" id="OVOC12432.1">
    <property type="protein sequence ID" value="OVOC12432.1"/>
    <property type="gene ID" value="WBGene00249241"/>
</dbReference>
<keyword evidence="3" id="KW-1185">Reference proteome</keyword>
<feature type="transmembrane region" description="Helical" evidence="1">
    <location>
        <begin position="188"/>
        <end position="214"/>
    </location>
</feature>
<keyword evidence="1" id="KW-0472">Membrane</keyword>
<feature type="transmembrane region" description="Helical" evidence="1">
    <location>
        <begin position="247"/>
        <end position="267"/>
    </location>
</feature>
<feature type="transmembrane region" description="Helical" evidence="1">
    <location>
        <begin position="102"/>
        <end position="124"/>
    </location>
</feature>
<protein>
    <recommendedName>
        <fullName evidence="4">G-protein coupled receptors family 1 profile domain-containing protein</fullName>
    </recommendedName>
</protein>
<accession>A0A8R1TMU5</accession>
<dbReference type="Gene3D" id="1.20.1070.10">
    <property type="entry name" value="Rhodopsin 7-helix transmembrane proteins"/>
    <property type="match status" value="1"/>
</dbReference>
<sequence length="337" mass="38371">MDFDINETTEDTTKDAKIAVNNASHILQSYAYVFVGMMISLVSAPVFPLVMMRKALRDPYAVLVVTFLNSEFSGISAILLGVKRAIVSAGGERFINHHECVLNVPIFLLTAFLLNGMSLLMNSVERIIVVTFPLYYYVHSRRISFSLIAAQYLITFIAVASATIASLIGPTRRISNFCWLQFVFTPPFFEASLLLTATASLLSVIFTVIAVYILRKRFGTQFLSKQFLSNHSRNNNLTQFLQNQKRYTQTSLISCCFTFLFVVLPSIAERICATKTSAISVFIRMICVHLRLLNSCNMVIVFLYRQRDLRNVTIRWFKDQFCGRKDHVQSIRIYPNN</sequence>
<reference evidence="3" key="1">
    <citation type="submission" date="2013-10" db="EMBL/GenBank/DDBJ databases">
        <title>Genome sequencing of Onchocerca volvulus.</title>
        <authorList>
            <person name="Cotton J."/>
            <person name="Tsai J."/>
            <person name="Stanley E."/>
            <person name="Tracey A."/>
            <person name="Holroyd N."/>
            <person name="Lustigman S."/>
            <person name="Berriman M."/>
        </authorList>
    </citation>
    <scope>NUCLEOTIDE SEQUENCE</scope>
</reference>
<dbReference type="SUPFAM" id="SSF81321">
    <property type="entry name" value="Family A G protein-coupled receptor-like"/>
    <property type="match status" value="1"/>
</dbReference>
<feature type="transmembrane region" description="Helical" evidence="1">
    <location>
        <begin position="62"/>
        <end position="82"/>
    </location>
</feature>
<proteinExistence type="predicted"/>
<evidence type="ECO:0008006" key="4">
    <source>
        <dbReference type="Google" id="ProtNLM"/>
    </source>
</evidence>
<dbReference type="AlphaFoldDB" id="A0A8R1TMU5"/>
<keyword evidence="1" id="KW-0812">Transmembrane</keyword>
<evidence type="ECO:0000256" key="1">
    <source>
        <dbReference type="SAM" id="Phobius"/>
    </source>
</evidence>
<feature type="transmembrane region" description="Helical" evidence="1">
    <location>
        <begin position="279"/>
        <end position="304"/>
    </location>
</feature>
<feature type="transmembrane region" description="Helical" evidence="1">
    <location>
        <begin position="30"/>
        <end position="50"/>
    </location>
</feature>
<reference evidence="2" key="2">
    <citation type="submission" date="2022-06" db="UniProtKB">
        <authorList>
            <consortium name="EnsemblMetazoa"/>
        </authorList>
    </citation>
    <scope>IDENTIFICATION</scope>
</reference>
<keyword evidence="1" id="KW-1133">Transmembrane helix</keyword>
<dbReference type="EMBL" id="CMVM020000463">
    <property type="status" value="NOT_ANNOTATED_CDS"/>
    <property type="molecule type" value="Genomic_DNA"/>
</dbReference>
<evidence type="ECO:0000313" key="2">
    <source>
        <dbReference type="EnsemblMetazoa" id="OVOC12432.1"/>
    </source>
</evidence>
<dbReference type="Proteomes" id="UP000024404">
    <property type="component" value="Unassembled WGS sequence"/>
</dbReference>
<evidence type="ECO:0000313" key="3">
    <source>
        <dbReference type="Proteomes" id="UP000024404"/>
    </source>
</evidence>